<dbReference type="KEGG" id="daq:DAQ1742_00054"/>
<dbReference type="AlphaFoldDB" id="A0A375A5D8"/>
<evidence type="ECO:0000313" key="3">
    <source>
        <dbReference type="Proteomes" id="UP000294820"/>
    </source>
</evidence>
<keyword evidence="1" id="KW-0812">Transmembrane</keyword>
<keyword evidence="1" id="KW-0472">Membrane</keyword>
<evidence type="ECO:0000313" key="2">
    <source>
        <dbReference type="EMBL" id="SLM61197.1"/>
    </source>
</evidence>
<dbReference type="Proteomes" id="UP000294820">
    <property type="component" value="Chromosome 1"/>
</dbReference>
<keyword evidence="3" id="KW-1185">Reference proteome</keyword>
<organism evidence="2 3">
    <name type="scientific">Dickeya aquatica</name>
    <dbReference type="NCBI Taxonomy" id="1401087"/>
    <lineage>
        <taxon>Bacteria</taxon>
        <taxon>Pseudomonadati</taxon>
        <taxon>Pseudomonadota</taxon>
        <taxon>Gammaproteobacteria</taxon>
        <taxon>Enterobacterales</taxon>
        <taxon>Pectobacteriaceae</taxon>
        <taxon>Dickeya</taxon>
    </lineage>
</organism>
<proteinExistence type="predicted"/>
<dbReference type="EMBL" id="LT615367">
    <property type="protein sequence ID" value="SLM61197.1"/>
    <property type="molecule type" value="Genomic_DNA"/>
</dbReference>
<gene>
    <name evidence="2" type="ORF">DAQ1742_00054</name>
</gene>
<evidence type="ECO:0000256" key="1">
    <source>
        <dbReference type="SAM" id="Phobius"/>
    </source>
</evidence>
<feature type="transmembrane region" description="Helical" evidence="1">
    <location>
        <begin position="28"/>
        <end position="47"/>
    </location>
</feature>
<feature type="transmembrane region" description="Helical" evidence="1">
    <location>
        <begin position="54"/>
        <end position="74"/>
    </location>
</feature>
<protein>
    <submittedName>
        <fullName evidence="2">Uncharacterized protein</fullName>
    </submittedName>
</protein>
<accession>A0A375A5D8</accession>
<reference evidence="2 3" key="1">
    <citation type="submission" date="2016-09" db="EMBL/GenBank/DDBJ databases">
        <authorList>
            <person name="Reverchon S."/>
            <person name="Nasser W."/>
            <person name="Leonard S."/>
            <person name="Brochier C."/>
            <person name="Duprey A."/>
        </authorList>
    </citation>
    <scope>NUCLEOTIDE SEQUENCE [LARGE SCALE GENOMIC DNA]</scope>
    <source>
        <strain evidence="2 3">174/2</strain>
    </source>
</reference>
<name>A0A375A5D8_9GAMM</name>
<keyword evidence="1" id="KW-1133">Transmembrane helix</keyword>
<sequence length="75" mass="7747">MHPASVSVACLFSPFSDALYKFYTGINHFYGKFIARGVACFGALAMPAATDGRCCGLCIMICCAAGSFIGGVGLP</sequence>